<dbReference type="EMBL" id="BOML01000066">
    <property type="protein sequence ID" value="GIE06646.1"/>
    <property type="molecule type" value="Genomic_DNA"/>
</dbReference>
<keyword evidence="3" id="KW-0949">S-adenosyl-L-methionine</keyword>
<evidence type="ECO:0000256" key="3">
    <source>
        <dbReference type="ARBA" id="ARBA00022691"/>
    </source>
</evidence>
<dbReference type="InterPro" id="IPR029063">
    <property type="entry name" value="SAM-dependent_MTases_sf"/>
</dbReference>
<keyword evidence="1" id="KW-0489">Methyltransferase</keyword>
<evidence type="ECO:0008006" key="6">
    <source>
        <dbReference type="Google" id="ProtNLM"/>
    </source>
</evidence>
<dbReference type="PROSITE" id="PS51681">
    <property type="entry name" value="SAM_MT_NNMT_PNMT_TEMT"/>
    <property type="match status" value="1"/>
</dbReference>
<protein>
    <recommendedName>
        <fullName evidence="6">NNMT/PNMT/TEMT family protein</fullName>
    </recommendedName>
</protein>
<evidence type="ECO:0000313" key="5">
    <source>
        <dbReference type="Proteomes" id="UP000637628"/>
    </source>
</evidence>
<dbReference type="Pfam" id="PF01234">
    <property type="entry name" value="NNMT_PNMT_TEMT"/>
    <property type="match status" value="1"/>
</dbReference>
<organism evidence="4 5">
    <name type="scientific">Paractinoplanes durhamensis</name>
    <dbReference type="NCBI Taxonomy" id="113563"/>
    <lineage>
        <taxon>Bacteria</taxon>
        <taxon>Bacillati</taxon>
        <taxon>Actinomycetota</taxon>
        <taxon>Actinomycetes</taxon>
        <taxon>Micromonosporales</taxon>
        <taxon>Micromonosporaceae</taxon>
        <taxon>Paractinoplanes</taxon>
    </lineage>
</organism>
<dbReference type="InterPro" id="IPR000940">
    <property type="entry name" value="NNMT_TEMT_trans"/>
</dbReference>
<evidence type="ECO:0000256" key="1">
    <source>
        <dbReference type="ARBA" id="ARBA00022603"/>
    </source>
</evidence>
<accession>A0ABQ3ZA25</accession>
<name>A0ABQ3ZA25_9ACTN</name>
<gene>
    <name evidence="4" type="ORF">Adu01nite_79960</name>
</gene>
<keyword evidence="2" id="KW-0808">Transferase</keyword>
<evidence type="ECO:0000313" key="4">
    <source>
        <dbReference type="EMBL" id="GIE06646.1"/>
    </source>
</evidence>
<dbReference type="SUPFAM" id="SSF53335">
    <property type="entry name" value="S-adenosyl-L-methionine-dependent methyltransferases"/>
    <property type="match status" value="1"/>
</dbReference>
<sequence length="263" mass="29554">MPEAAEDPHVAVAAAVADHVVDPVGNEDVDWDLFDSQAYFAHNYGTLRWDDAAIIKIIADFFGASLPDKFIGHAIDVGSGTNFYPALAMLPYSFRVTLFERAYSNREWLSHSLEQPQSSWSDFWAEIASGRRHYDRITRPLELLADRAEVTKGNVFDLRPNRYNLGTMFFVAESITTRDDEFRRATRLFVDSLVSGAPFAAAFMRNSSGYFVGNKRFPACSVSEEDIREALDPVARRLEIQTVASDDLRDGYCGMMVATGRKK</sequence>
<dbReference type="Proteomes" id="UP000637628">
    <property type="component" value="Unassembled WGS sequence"/>
</dbReference>
<keyword evidence="5" id="KW-1185">Reference proteome</keyword>
<comment type="caution">
    <text evidence="4">The sequence shown here is derived from an EMBL/GenBank/DDBJ whole genome shotgun (WGS) entry which is preliminary data.</text>
</comment>
<dbReference type="Gene3D" id="3.40.50.150">
    <property type="entry name" value="Vaccinia Virus protein VP39"/>
    <property type="match status" value="1"/>
</dbReference>
<evidence type="ECO:0000256" key="2">
    <source>
        <dbReference type="ARBA" id="ARBA00022679"/>
    </source>
</evidence>
<dbReference type="NCBIfam" id="NF040568">
    <property type="entry name" value="SCO2525_fam"/>
    <property type="match status" value="1"/>
</dbReference>
<reference evidence="4 5" key="1">
    <citation type="submission" date="2021-01" db="EMBL/GenBank/DDBJ databases">
        <title>Whole genome shotgun sequence of Actinoplanes durhamensis NBRC 14914.</title>
        <authorList>
            <person name="Komaki H."/>
            <person name="Tamura T."/>
        </authorList>
    </citation>
    <scope>NUCLEOTIDE SEQUENCE [LARGE SCALE GENOMIC DNA]</scope>
    <source>
        <strain evidence="4 5">NBRC 14914</strain>
    </source>
</reference>
<proteinExistence type="predicted"/>